<accession>A0A2M8KU05</accession>
<dbReference type="InterPro" id="IPR003141">
    <property type="entry name" value="Pol/His_phosphatase_N"/>
</dbReference>
<evidence type="ECO:0000313" key="3">
    <source>
        <dbReference type="Proteomes" id="UP000231569"/>
    </source>
</evidence>
<evidence type="ECO:0000259" key="1">
    <source>
        <dbReference type="SMART" id="SM00481"/>
    </source>
</evidence>
<dbReference type="Gene3D" id="3.20.20.140">
    <property type="entry name" value="Metal-dependent hydrolases"/>
    <property type="match status" value="1"/>
</dbReference>
<dbReference type="SMART" id="SM00481">
    <property type="entry name" value="POLIIIAc"/>
    <property type="match status" value="1"/>
</dbReference>
<dbReference type="GO" id="GO:0035312">
    <property type="term" value="F:5'-3' DNA exonuclease activity"/>
    <property type="evidence" value="ECO:0007669"/>
    <property type="project" value="TreeGrafter"/>
</dbReference>
<dbReference type="InterPro" id="IPR016195">
    <property type="entry name" value="Pol/histidinol_Pase-like"/>
</dbReference>
<evidence type="ECO:0000313" key="2">
    <source>
        <dbReference type="EMBL" id="PJE63406.1"/>
    </source>
</evidence>
<gene>
    <name evidence="2" type="ORF">COU89_03470</name>
</gene>
<protein>
    <recommendedName>
        <fullName evidence="1">Polymerase/histidinol phosphatase N-terminal domain-containing protein</fullName>
    </recommendedName>
</protein>
<feature type="domain" description="Polymerase/histidinol phosphatase N-terminal" evidence="1">
    <location>
        <begin position="20"/>
        <end position="92"/>
    </location>
</feature>
<dbReference type="AlphaFoldDB" id="A0A2M8KU05"/>
<proteinExistence type="predicted"/>
<dbReference type="SUPFAM" id="SSF89550">
    <property type="entry name" value="PHP domain-like"/>
    <property type="match status" value="1"/>
</dbReference>
<dbReference type="Proteomes" id="UP000231569">
    <property type="component" value="Unassembled WGS sequence"/>
</dbReference>
<organism evidence="2 3">
    <name type="scientific">Candidatus Roizmanbacteria bacterium CG10_big_fil_rev_8_21_14_0_10_45_7</name>
    <dbReference type="NCBI Taxonomy" id="1974854"/>
    <lineage>
        <taxon>Bacteria</taxon>
        <taxon>Candidatus Roizmaniibacteriota</taxon>
    </lineage>
</organism>
<comment type="caution">
    <text evidence="2">The sequence shown here is derived from an EMBL/GenBank/DDBJ whole genome shotgun (WGS) entry which is preliminary data.</text>
</comment>
<dbReference type="GO" id="GO:0004534">
    <property type="term" value="F:5'-3' RNA exonuclease activity"/>
    <property type="evidence" value="ECO:0007669"/>
    <property type="project" value="TreeGrafter"/>
</dbReference>
<sequence length="233" mass="25764">MEKNCSFLKLRIVSPMSLKAELHQHSRYSQHTDRFLGLDTSIENIAKTCKQKGISIFSVTDHDTIDGHEEGKYYAKKYGLLFVPGAEVSTRQGHVLALGIRKLIPKHLTLNEAADAVHEQGGVVVAAHPFQIPYGCLWGFVGSRIDAIEGQHAYAIGNSLTNWVNRFARKPVIAGSDAHYLDEIGLVYTLFPDTVKNAAMALSAIRENRIMIGGTNIGILRAAARRLREIQSK</sequence>
<dbReference type="EMBL" id="PFEE01000072">
    <property type="protein sequence ID" value="PJE63406.1"/>
    <property type="molecule type" value="Genomic_DNA"/>
</dbReference>
<name>A0A2M8KU05_9BACT</name>
<dbReference type="PANTHER" id="PTHR42924:SF3">
    <property type="entry name" value="POLYMERASE_HISTIDINOL PHOSPHATASE N-TERMINAL DOMAIN-CONTAINING PROTEIN"/>
    <property type="match status" value="1"/>
</dbReference>
<dbReference type="Pfam" id="PF13263">
    <property type="entry name" value="PHP_C"/>
    <property type="match status" value="1"/>
</dbReference>
<reference evidence="3" key="1">
    <citation type="submission" date="2017-09" db="EMBL/GenBank/DDBJ databases">
        <title>Depth-based differentiation of microbial function through sediment-hosted aquifers and enrichment of novel symbionts in the deep terrestrial subsurface.</title>
        <authorList>
            <person name="Probst A.J."/>
            <person name="Ladd B."/>
            <person name="Jarett J.K."/>
            <person name="Geller-Mcgrath D.E."/>
            <person name="Sieber C.M.K."/>
            <person name="Emerson J.B."/>
            <person name="Anantharaman K."/>
            <person name="Thomas B.C."/>
            <person name="Malmstrom R."/>
            <person name="Stieglmeier M."/>
            <person name="Klingl A."/>
            <person name="Woyke T."/>
            <person name="Ryan C.M."/>
            <person name="Banfield J.F."/>
        </authorList>
    </citation>
    <scope>NUCLEOTIDE SEQUENCE [LARGE SCALE GENOMIC DNA]</scope>
</reference>
<dbReference type="PANTHER" id="PTHR42924">
    <property type="entry name" value="EXONUCLEASE"/>
    <property type="match status" value="1"/>
</dbReference>
<dbReference type="InterPro" id="IPR052018">
    <property type="entry name" value="PHP_domain"/>
</dbReference>
<dbReference type="NCBIfam" id="NF038032">
    <property type="entry name" value="CehA_McbA_metalo"/>
    <property type="match status" value="1"/>
</dbReference>